<protein>
    <submittedName>
        <fullName evidence="2">PUM-HD domain-containing protein</fullName>
    </submittedName>
</protein>
<sequence>MNNNFANHFHVNQKNFRFESQKQLFDKSSPNYCDQNVQIVDNQAKIEENSNLFLFEKIADKKLLILKSYIKKNLAEAFKIIDRTRCSSRGIIFAASKGILNKDEIPTFRKIIYDIIFYTTSSSQRKVYGAVKHILLLLSEELKVPKLLEYVKVDNVQNALAHRC</sequence>
<dbReference type="AlphaFoldDB" id="A0A0N4ZJI0"/>
<dbReference type="Proteomes" id="UP000038045">
    <property type="component" value="Unplaced"/>
</dbReference>
<name>A0A0N4ZJI0_PARTI</name>
<reference evidence="2" key="1">
    <citation type="submission" date="2017-02" db="UniProtKB">
        <authorList>
            <consortium name="WormBaseParasite"/>
        </authorList>
    </citation>
    <scope>IDENTIFICATION</scope>
</reference>
<evidence type="ECO:0000313" key="1">
    <source>
        <dbReference type="Proteomes" id="UP000038045"/>
    </source>
</evidence>
<evidence type="ECO:0000313" key="2">
    <source>
        <dbReference type="WBParaSite" id="PTRK_0000812025.1"/>
    </source>
</evidence>
<accession>A0A0N4ZJI0</accession>
<organism evidence="1 2">
    <name type="scientific">Parastrongyloides trichosuri</name>
    <name type="common">Possum-specific nematode worm</name>
    <dbReference type="NCBI Taxonomy" id="131310"/>
    <lineage>
        <taxon>Eukaryota</taxon>
        <taxon>Metazoa</taxon>
        <taxon>Ecdysozoa</taxon>
        <taxon>Nematoda</taxon>
        <taxon>Chromadorea</taxon>
        <taxon>Rhabditida</taxon>
        <taxon>Tylenchina</taxon>
        <taxon>Panagrolaimomorpha</taxon>
        <taxon>Strongyloidoidea</taxon>
        <taxon>Strongyloididae</taxon>
        <taxon>Parastrongyloides</taxon>
    </lineage>
</organism>
<dbReference type="WBParaSite" id="PTRK_0000812025.1">
    <property type="protein sequence ID" value="PTRK_0000812025.1"/>
    <property type="gene ID" value="PTRK_0000812025"/>
</dbReference>
<keyword evidence="1" id="KW-1185">Reference proteome</keyword>
<proteinExistence type="predicted"/>